<name>A0AAE0H032_9CHLO</name>
<feature type="compositionally biased region" description="Basic residues" evidence="1">
    <location>
        <begin position="1"/>
        <end position="11"/>
    </location>
</feature>
<protein>
    <submittedName>
        <fullName evidence="2">Uncharacterized protein</fullName>
    </submittedName>
</protein>
<comment type="caution">
    <text evidence="2">The sequence shown here is derived from an EMBL/GenBank/DDBJ whole genome shotgun (WGS) entry which is preliminary data.</text>
</comment>
<evidence type="ECO:0000313" key="3">
    <source>
        <dbReference type="Proteomes" id="UP001190700"/>
    </source>
</evidence>
<organism evidence="2 3">
    <name type="scientific">Cymbomonas tetramitiformis</name>
    <dbReference type="NCBI Taxonomy" id="36881"/>
    <lineage>
        <taxon>Eukaryota</taxon>
        <taxon>Viridiplantae</taxon>
        <taxon>Chlorophyta</taxon>
        <taxon>Pyramimonadophyceae</taxon>
        <taxon>Pyramimonadales</taxon>
        <taxon>Pyramimonadaceae</taxon>
        <taxon>Cymbomonas</taxon>
    </lineage>
</organism>
<feature type="compositionally biased region" description="Basic residues" evidence="1">
    <location>
        <begin position="74"/>
        <end position="83"/>
    </location>
</feature>
<accession>A0AAE0H032</accession>
<reference evidence="2 3" key="1">
    <citation type="journal article" date="2015" name="Genome Biol. Evol.">
        <title>Comparative Genomics of a Bacterivorous Green Alga Reveals Evolutionary Causalities and Consequences of Phago-Mixotrophic Mode of Nutrition.</title>
        <authorList>
            <person name="Burns J.A."/>
            <person name="Paasch A."/>
            <person name="Narechania A."/>
            <person name="Kim E."/>
        </authorList>
    </citation>
    <scope>NUCLEOTIDE SEQUENCE [LARGE SCALE GENOMIC DNA]</scope>
    <source>
        <strain evidence="2 3">PLY_AMNH</strain>
    </source>
</reference>
<sequence>MVHSGGRKREHPVRPLIDANPEDLETPDVNRPPIGMPSRKGTSVRPRVRAREAPLGNLAPPKAVLHDPETAPPRARKTKKRLKGAADSPPPAMEDPMYASWRLVGRHIEPRRHPFARKAVPEIVISRPPPGPAEVDDDMVGEGGLLAEAAETVNGGLRDGSEDSGSALLADAAASINEAPPEDPGSVVLGGRPLLMPHRITLIVHCAAGVGLGESHKQALNRGFLPGYFAFWDERFGTLQILFEKRELIPGAMVAPPYNEPEYAAAIHMANSEAEELAWLGSADSARRYALQAQYDRFFADLTASTTLLAQRRGWGSLGLQDAV</sequence>
<dbReference type="AlphaFoldDB" id="A0AAE0H032"/>
<gene>
    <name evidence="2" type="ORF">CYMTET_4986</name>
</gene>
<evidence type="ECO:0000256" key="1">
    <source>
        <dbReference type="SAM" id="MobiDB-lite"/>
    </source>
</evidence>
<feature type="region of interest" description="Disordered" evidence="1">
    <location>
        <begin position="1"/>
        <end position="94"/>
    </location>
</feature>
<evidence type="ECO:0000313" key="2">
    <source>
        <dbReference type="EMBL" id="KAK3287512.1"/>
    </source>
</evidence>
<dbReference type="EMBL" id="LGRX02000812">
    <property type="protein sequence ID" value="KAK3287512.1"/>
    <property type="molecule type" value="Genomic_DNA"/>
</dbReference>
<proteinExistence type="predicted"/>
<dbReference type="Proteomes" id="UP001190700">
    <property type="component" value="Unassembled WGS sequence"/>
</dbReference>
<keyword evidence="3" id="KW-1185">Reference proteome</keyword>